<proteinExistence type="predicted"/>
<keyword evidence="2" id="KW-1185">Reference proteome</keyword>
<evidence type="ECO:0000313" key="2">
    <source>
        <dbReference type="Proteomes" id="UP000286208"/>
    </source>
</evidence>
<reference evidence="1 2" key="1">
    <citation type="submission" date="2018-11" db="EMBL/GenBank/DDBJ databases">
        <title>Rhodococcus spongicola sp. nov. and Rhodococcus xishaensis sp. nov. from marine sponges.</title>
        <authorList>
            <person name="Li L."/>
            <person name="Lin H.W."/>
        </authorList>
    </citation>
    <scope>NUCLEOTIDE SEQUENCE [LARGE SCALE GENOMIC DNA]</scope>
    <source>
        <strain evidence="1 2">CCTCC AB2014297</strain>
    </source>
</reference>
<dbReference type="Proteomes" id="UP000286208">
    <property type="component" value="Unassembled WGS sequence"/>
</dbReference>
<dbReference type="EMBL" id="RKLP01000013">
    <property type="protein sequence ID" value="RVW07231.1"/>
    <property type="molecule type" value="Genomic_DNA"/>
</dbReference>
<dbReference type="OrthoDB" id="4467223at2"/>
<comment type="caution">
    <text evidence="1">The sequence shown here is derived from an EMBL/GenBank/DDBJ whole genome shotgun (WGS) entry which is preliminary data.</text>
</comment>
<evidence type="ECO:0000313" key="1">
    <source>
        <dbReference type="EMBL" id="RVW07231.1"/>
    </source>
</evidence>
<organism evidence="1 2">
    <name type="scientific">Prescottella agglutinans</name>
    <dbReference type="NCBI Taxonomy" id="1644129"/>
    <lineage>
        <taxon>Bacteria</taxon>
        <taxon>Bacillati</taxon>
        <taxon>Actinomycetota</taxon>
        <taxon>Actinomycetes</taxon>
        <taxon>Mycobacteriales</taxon>
        <taxon>Nocardiaceae</taxon>
        <taxon>Prescottella</taxon>
    </lineage>
</organism>
<sequence length="170" mass="17726">MSSYEVVENSVRECAIRATAAAQTEFGIAVTRELLTAEGVAEAAAAELTDAGARAIGAAADGVGTASAEQLRAWIVEIDKGDLSDGDMDTDLLRAITALETWAAYLEERSSERIAALGIALLEQADFRAGGAPLDDFLATPETRLAFERLRAALAEPAVHGSDGKSTGDE</sequence>
<accession>A0A438B8H2</accession>
<dbReference type="RefSeq" id="WP_127918229.1">
    <property type="nucleotide sequence ID" value="NZ_RKLP01000013.1"/>
</dbReference>
<dbReference type="AlphaFoldDB" id="A0A438B8H2"/>
<protein>
    <submittedName>
        <fullName evidence="1">Uncharacterized protein</fullName>
    </submittedName>
</protein>
<gene>
    <name evidence="1" type="ORF">EGT67_21970</name>
</gene>
<name>A0A438B8H2_9NOCA</name>